<dbReference type="Proteomes" id="UP000823900">
    <property type="component" value="Unassembled WGS sequence"/>
</dbReference>
<dbReference type="InterPro" id="IPR028082">
    <property type="entry name" value="Peripla_BP_I"/>
</dbReference>
<name>A0A9D2HFJ0_9FIRM</name>
<comment type="subcellular location">
    <subcellularLocation>
        <location evidence="1">Cell envelope</location>
    </subcellularLocation>
</comment>
<dbReference type="GO" id="GO:0030246">
    <property type="term" value="F:carbohydrate binding"/>
    <property type="evidence" value="ECO:0007669"/>
    <property type="project" value="UniProtKB-ARBA"/>
</dbReference>
<organism evidence="5 6">
    <name type="scientific">Candidatus Lachnoclostridium stercoravium</name>
    <dbReference type="NCBI Taxonomy" id="2838633"/>
    <lineage>
        <taxon>Bacteria</taxon>
        <taxon>Bacillati</taxon>
        <taxon>Bacillota</taxon>
        <taxon>Clostridia</taxon>
        <taxon>Lachnospirales</taxon>
        <taxon>Lachnospiraceae</taxon>
    </lineage>
</organism>
<sequence length="342" mass="37013">MKADKESRTKNTKKTLILLSAFLVCVLLAAVLLIRAAFSGSVFFSSGASQENYKIAVIVKSTTSSFFNSVFAGAGVAAAEYNVELTTEGAVTEEDYEAQNALIDQAVENGADAIVISAVDFHGNEEAVQRAADQGLPIVVIDSDVNSDDVICRIGTDNFAAGRMAAETVLSGTEGLLSIGIVNFDENTANGQERETGFREVVGESIRVKEVKTINVLSTIEDARQGTRELIQENPDLNVIVTFNEWTSLGVGWAVRDEGKKDDIMVVAFDSNVVSVGMLETGEVDALIVQNPYAMGYLGVENAYLALTGKKPEAERIDTSTTLVTRETMYLPEYQKILFRYD</sequence>
<dbReference type="EMBL" id="DWZA01000030">
    <property type="protein sequence ID" value="HJA70650.1"/>
    <property type="molecule type" value="Genomic_DNA"/>
</dbReference>
<dbReference type="Pfam" id="PF13407">
    <property type="entry name" value="Peripla_BP_4"/>
    <property type="match status" value="1"/>
</dbReference>
<gene>
    <name evidence="5" type="ORF">IAA07_03590</name>
</gene>
<evidence type="ECO:0000256" key="3">
    <source>
        <dbReference type="ARBA" id="ARBA00022729"/>
    </source>
</evidence>
<evidence type="ECO:0000313" key="5">
    <source>
        <dbReference type="EMBL" id="HJA70650.1"/>
    </source>
</evidence>
<evidence type="ECO:0000313" key="6">
    <source>
        <dbReference type="Proteomes" id="UP000823900"/>
    </source>
</evidence>
<keyword evidence="3" id="KW-0732">Signal</keyword>
<evidence type="ECO:0000259" key="4">
    <source>
        <dbReference type="Pfam" id="PF13407"/>
    </source>
</evidence>
<dbReference type="PANTHER" id="PTHR46847">
    <property type="entry name" value="D-ALLOSE-BINDING PERIPLASMIC PROTEIN-RELATED"/>
    <property type="match status" value="1"/>
</dbReference>
<comment type="caution">
    <text evidence="5">The sequence shown here is derived from an EMBL/GenBank/DDBJ whole genome shotgun (WGS) entry which is preliminary data.</text>
</comment>
<reference evidence="5" key="1">
    <citation type="journal article" date="2021" name="PeerJ">
        <title>Extensive microbial diversity within the chicken gut microbiome revealed by metagenomics and culture.</title>
        <authorList>
            <person name="Gilroy R."/>
            <person name="Ravi A."/>
            <person name="Getino M."/>
            <person name="Pursley I."/>
            <person name="Horton D.L."/>
            <person name="Alikhan N.F."/>
            <person name="Baker D."/>
            <person name="Gharbi K."/>
            <person name="Hall N."/>
            <person name="Watson M."/>
            <person name="Adriaenssens E.M."/>
            <person name="Foster-Nyarko E."/>
            <person name="Jarju S."/>
            <person name="Secka A."/>
            <person name="Antonio M."/>
            <person name="Oren A."/>
            <person name="Chaudhuri R.R."/>
            <person name="La Ragione R."/>
            <person name="Hildebrand F."/>
            <person name="Pallen M.J."/>
        </authorList>
    </citation>
    <scope>NUCLEOTIDE SEQUENCE</scope>
    <source>
        <strain evidence="5">CHK178-16964</strain>
    </source>
</reference>
<dbReference type="Gene3D" id="3.40.50.2300">
    <property type="match status" value="2"/>
</dbReference>
<feature type="domain" description="Periplasmic binding protein" evidence="4">
    <location>
        <begin position="55"/>
        <end position="311"/>
    </location>
</feature>
<comment type="similarity">
    <text evidence="2">Belongs to the bacterial solute-binding protein 2 family.</text>
</comment>
<dbReference type="InterPro" id="IPR025997">
    <property type="entry name" value="SBP_2_dom"/>
</dbReference>
<proteinExistence type="inferred from homology"/>
<evidence type="ECO:0000256" key="2">
    <source>
        <dbReference type="ARBA" id="ARBA00007639"/>
    </source>
</evidence>
<dbReference type="AlphaFoldDB" id="A0A9D2HFJ0"/>
<accession>A0A9D2HFJ0</accession>
<dbReference type="SUPFAM" id="SSF53822">
    <property type="entry name" value="Periplasmic binding protein-like I"/>
    <property type="match status" value="1"/>
</dbReference>
<protein>
    <submittedName>
        <fullName evidence="5">Substrate-binding domain-containing protein</fullName>
    </submittedName>
</protein>
<dbReference type="GO" id="GO:0030313">
    <property type="term" value="C:cell envelope"/>
    <property type="evidence" value="ECO:0007669"/>
    <property type="project" value="UniProtKB-SubCell"/>
</dbReference>
<dbReference type="PANTHER" id="PTHR46847:SF1">
    <property type="entry name" value="D-ALLOSE-BINDING PERIPLASMIC PROTEIN-RELATED"/>
    <property type="match status" value="1"/>
</dbReference>
<reference evidence="5" key="2">
    <citation type="submission" date="2021-04" db="EMBL/GenBank/DDBJ databases">
        <authorList>
            <person name="Gilroy R."/>
        </authorList>
    </citation>
    <scope>NUCLEOTIDE SEQUENCE</scope>
    <source>
        <strain evidence="5">CHK178-16964</strain>
    </source>
</reference>
<evidence type="ECO:0000256" key="1">
    <source>
        <dbReference type="ARBA" id="ARBA00004196"/>
    </source>
</evidence>